<dbReference type="EMBL" id="JAVDQA010000001">
    <property type="protein sequence ID" value="MDR6299830.1"/>
    <property type="molecule type" value="Genomic_DNA"/>
</dbReference>
<organism evidence="3 4">
    <name type="scientific">Mesonia maritima</name>
    <dbReference type="NCBI Taxonomy" id="1793873"/>
    <lineage>
        <taxon>Bacteria</taxon>
        <taxon>Pseudomonadati</taxon>
        <taxon>Bacteroidota</taxon>
        <taxon>Flavobacteriia</taxon>
        <taxon>Flavobacteriales</taxon>
        <taxon>Flavobacteriaceae</taxon>
        <taxon>Mesonia</taxon>
    </lineage>
</organism>
<sequence length="363" mass="41274">MKKAFKRNSISSPLGETPKAEKYLHILVIRLSAMGDVAMCVPVLRRLVKQYPNLKITVLTKAFFTPFFDDISNVEVLVADVKNEHKGFFGLAKLAFQLRKNNFDAVADLHHVLRTKILRFFFFFFGIKWKTIDKGRAEKKELTRLEPKIIQPLKTTHQRYAEVFSSLGFPVDLTQKVEVPNYPIPKKAQEILGKTPRKWVGIAPFAAHEAKMYPLDLMEKVIAEIDKSEAYEIILFGGGKKETEILNNLASKYKNVENLAGKLSFKEELHVISNLDAMISMDSGNGHMAALFQIPVITIWGATHPFAGFAPFQQPQENQLLPDLKKYPLLPTSIYGNKKVEGYHEVMRSINPQQIVHQLKKIA</sequence>
<accession>A0ABU1K3J4</accession>
<evidence type="ECO:0000256" key="1">
    <source>
        <dbReference type="ARBA" id="ARBA00022676"/>
    </source>
</evidence>
<proteinExistence type="predicted"/>
<keyword evidence="2" id="KW-0808">Transferase</keyword>
<dbReference type="SUPFAM" id="SSF53756">
    <property type="entry name" value="UDP-Glycosyltransferase/glycogen phosphorylase"/>
    <property type="match status" value="1"/>
</dbReference>
<reference evidence="3 4" key="1">
    <citation type="submission" date="2023-07" db="EMBL/GenBank/DDBJ databases">
        <title>Genomic Encyclopedia of Type Strains, Phase IV (KMG-IV): sequencing the most valuable type-strain genomes for metagenomic binning, comparative biology and taxonomic classification.</title>
        <authorList>
            <person name="Goeker M."/>
        </authorList>
    </citation>
    <scope>NUCLEOTIDE SEQUENCE [LARGE SCALE GENOMIC DNA]</scope>
    <source>
        <strain evidence="3 4">DSM 102814</strain>
    </source>
</reference>
<dbReference type="Pfam" id="PF01075">
    <property type="entry name" value="Glyco_transf_9"/>
    <property type="match status" value="1"/>
</dbReference>
<gene>
    <name evidence="3" type="ORF">GGR31_000446</name>
</gene>
<name>A0ABU1K3J4_9FLAO</name>
<dbReference type="PANTHER" id="PTHR30160:SF22">
    <property type="entry name" value="LIPOPOLYSACCHARIDE CORE BIOSYNTHESIS PROTEIN"/>
    <property type="match status" value="1"/>
</dbReference>
<dbReference type="InterPro" id="IPR051199">
    <property type="entry name" value="LPS_LOS_Heptosyltrfase"/>
</dbReference>
<evidence type="ECO:0000313" key="4">
    <source>
        <dbReference type="Proteomes" id="UP001257659"/>
    </source>
</evidence>
<dbReference type="Gene3D" id="3.40.50.2000">
    <property type="entry name" value="Glycogen Phosphorylase B"/>
    <property type="match status" value="2"/>
</dbReference>
<dbReference type="PANTHER" id="PTHR30160">
    <property type="entry name" value="TETRAACYLDISACCHARIDE 4'-KINASE-RELATED"/>
    <property type="match status" value="1"/>
</dbReference>
<evidence type="ECO:0000256" key="2">
    <source>
        <dbReference type="ARBA" id="ARBA00022679"/>
    </source>
</evidence>
<keyword evidence="1" id="KW-0328">Glycosyltransferase</keyword>
<dbReference type="RefSeq" id="WP_309726815.1">
    <property type="nucleotide sequence ID" value="NZ_JAVDQA010000001.1"/>
</dbReference>
<dbReference type="InterPro" id="IPR002201">
    <property type="entry name" value="Glyco_trans_9"/>
</dbReference>
<evidence type="ECO:0000313" key="3">
    <source>
        <dbReference type="EMBL" id="MDR6299830.1"/>
    </source>
</evidence>
<protein>
    <submittedName>
        <fullName evidence="3">ADP-heptose:LPS heptosyltransferase</fullName>
    </submittedName>
</protein>
<comment type="caution">
    <text evidence="3">The sequence shown here is derived from an EMBL/GenBank/DDBJ whole genome shotgun (WGS) entry which is preliminary data.</text>
</comment>
<keyword evidence="4" id="KW-1185">Reference proteome</keyword>
<dbReference type="Proteomes" id="UP001257659">
    <property type="component" value="Unassembled WGS sequence"/>
</dbReference>
<dbReference type="CDD" id="cd03789">
    <property type="entry name" value="GT9_LPS_heptosyltransferase"/>
    <property type="match status" value="1"/>
</dbReference>